<keyword evidence="3" id="KW-1185">Reference proteome</keyword>
<evidence type="ECO:0000313" key="2">
    <source>
        <dbReference type="EMBL" id="ORY62372.1"/>
    </source>
</evidence>
<feature type="compositionally biased region" description="Pro residues" evidence="1">
    <location>
        <begin position="52"/>
        <end position="62"/>
    </location>
</feature>
<comment type="caution">
    <text evidence="2">The sequence shown here is derived from an EMBL/GenBank/DDBJ whole genome shotgun (WGS) entry which is preliminary data.</text>
</comment>
<feature type="compositionally biased region" description="Acidic residues" evidence="1">
    <location>
        <begin position="37"/>
        <end position="49"/>
    </location>
</feature>
<dbReference type="RefSeq" id="XP_040714208.1">
    <property type="nucleotide sequence ID" value="XM_040854372.1"/>
</dbReference>
<feature type="compositionally biased region" description="Low complexity" evidence="1">
    <location>
        <begin position="121"/>
        <end position="132"/>
    </location>
</feature>
<reference evidence="2 3" key="1">
    <citation type="submission" date="2016-07" db="EMBL/GenBank/DDBJ databases">
        <title>Pervasive Adenine N6-methylation of Active Genes in Fungi.</title>
        <authorList>
            <consortium name="DOE Joint Genome Institute"/>
            <person name="Mondo S.J."/>
            <person name="Dannebaum R.O."/>
            <person name="Kuo R.C."/>
            <person name="Labutti K."/>
            <person name="Haridas S."/>
            <person name="Kuo A."/>
            <person name="Salamov A."/>
            <person name="Ahrendt S.R."/>
            <person name="Lipzen A."/>
            <person name="Sullivan W."/>
            <person name="Andreopoulos W.B."/>
            <person name="Clum A."/>
            <person name="Lindquist E."/>
            <person name="Daum C."/>
            <person name="Ramamoorthy G.K."/>
            <person name="Gryganskyi A."/>
            <person name="Culley D."/>
            <person name="Magnuson J.K."/>
            <person name="James T.Y."/>
            <person name="O'Malley M.A."/>
            <person name="Stajich J.E."/>
            <person name="Spatafora J.W."/>
            <person name="Visel A."/>
            <person name="Grigoriev I.V."/>
        </authorList>
    </citation>
    <scope>NUCLEOTIDE SEQUENCE [LARGE SCALE GENOMIC DNA]</scope>
    <source>
        <strain evidence="2 3">CBS 129021</strain>
    </source>
</reference>
<gene>
    <name evidence="2" type="ORF">BCR38DRAFT_238569</name>
</gene>
<accession>A0A1Y2DSX4</accession>
<protein>
    <submittedName>
        <fullName evidence="2">Uncharacterized protein</fullName>
    </submittedName>
</protein>
<dbReference type="AlphaFoldDB" id="A0A1Y2DSX4"/>
<evidence type="ECO:0000256" key="1">
    <source>
        <dbReference type="SAM" id="MobiDB-lite"/>
    </source>
</evidence>
<dbReference type="GeneID" id="63770584"/>
<name>A0A1Y2DSX4_9PEZI</name>
<organism evidence="2 3">
    <name type="scientific">Pseudomassariella vexata</name>
    <dbReference type="NCBI Taxonomy" id="1141098"/>
    <lineage>
        <taxon>Eukaryota</taxon>
        <taxon>Fungi</taxon>
        <taxon>Dikarya</taxon>
        <taxon>Ascomycota</taxon>
        <taxon>Pezizomycotina</taxon>
        <taxon>Sordariomycetes</taxon>
        <taxon>Xylariomycetidae</taxon>
        <taxon>Amphisphaeriales</taxon>
        <taxon>Pseudomassariaceae</taxon>
        <taxon>Pseudomassariella</taxon>
    </lineage>
</organism>
<sequence length="182" mass="19142">MPTPSSNPPPELPPRSYSSSCPDELRVASTSWRPEDNDGIDEMNVDSDETTPPSPVSAPPESSPMGDATIESRFTTESPGPDSESGHLGTASGDTDGPSQSGKPMGTDDDATTRHELMGDATTASAASRRSAAFDVVSPVSADGGQTDDAVTSSRMQEDYYALPLGYNISNVRMRLLTTTIR</sequence>
<dbReference type="Proteomes" id="UP000193689">
    <property type="component" value="Unassembled WGS sequence"/>
</dbReference>
<feature type="compositionally biased region" description="Pro residues" evidence="1">
    <location>
        <begin position="1"/>
        <end position="13"/>
    </location>
</feature>
<dbReference type="STRING" id="1141098.A0A1Y2DSX4"/>
<dbReference type="EMBL" id="MCFJ01000009">
    <property type="protein sequence ID" value="ORY62372.1"/>
    <property type="molecule type" value="Genomic_DNA"/>
</dbReference>
<evidence type="ECO:0000313" key="3">
    <source>
        <dbReference type="Proteomes" id="UP000193689"/>
    </source>
</evidence>
<proteinExistence type="predicted"/>
<dbReference type="InParanoid" id="A0A1Y2DSX4"/>
<feature type="region of interest" description="Disordered" evidence="1">
    <location>
        <begin position="1"/>
        <end position="132"/>
    </location>
</feature>